<keyword evidence="4 8" id="KW-1133">Transmembrane helix</keyword>
<dbReference type="RefSeq" id="XP_046602093.1">
    <property type="nucleotide sequence ID" value="XM_046746137.1"/>
</dbReference>
<evidence type="ECO:0000256" key="4">
    <source>
        <dbReference type="ARBA" id="ARBA00022989"/>
    </source>
</evidence>
<dbReference type="AlphaFoldDB" id="A0A6J0BS55"/>
<gene>
    <name evidence="10 11" type="primary">LOC107222679</name>
</gene>
<evidence type="ECO:0000313" key="10">
    <source>
        <dbReference type="RefSeq" id="XP_015517626.1"/>
    </source>
</evidence>
<accession>A0A6J0BS55</accession>
<feature type="transmembrane region" description="Helical" evidence="8">
    <location>
        <begin position="48"/>
        <end position="72"/>
    </location>
</feature>
<sequence>MIAKAVSVAVCASSFVYTFYVVCNFTYFLSNHNENQKSMLRTAEEESVVVATIWTLFMDTCLLCAFMVQHSVMASDFVKNIYRRLDIEEIERSVYNTAAAGAIHFLMSNWRPVSWATIWSINTFHSTSLWLIFTSIHVMAWLIIYGGCVVMDISELMGLKQVYYKISGRQKPLIMKSEQLQRLYSHMRHPSFTGFLIIFWIHPFMSVDRCLLAGLLTAYMILMWTVDQKDYEYHKSVMQMKHRKLL</sequence>
<dbReference type="OrthoDB" id="10050858at2759"/>
<evidence type="ECO:0000256" key="8">
    <source>
        <dbReference type="SAM" id="Phobius"/>
    </source>
</evidence>
<evidence type="ECO:0000256" key="1">
    <source>
        <dbReference type="ARBA" id="ARBA00004473"/>
    </source>
</evidence>
<dbReference type="PANTHER" id="PTHR31040">
    <property type="entry name" value="NURIM"/>
    <property type="match status" value="1"/>
</dbReference>
<evidence type="ECO:0000313" key="11">
    <source>
        <dbReference type="RefSeq" id="XP_046602093.1"/>
    </source>
</evidence>
<dbReference type="KEGG" id="nlo:107222679"/>
<name>A0A6J0BS55_NEOLC</name>
<dbReference type="PANTHER" id="PTHR31040:SF1">
    <property type="entry name" value="NURIM"/>
    <property type="match status" value="1"/>
</dbReference>
<dbReference type="Proteomes" id="UP000829291">
    <property type="component" value="Chromosome 7"/>
</dbReference>
<dbReference type="Gene3D" id="1.20.120.1630">
    <property type="match status" value="1"/>
</dbReference>
<dbReference type="InParanoid" id="A0A6J0BS55"/>
<dbReference type="RefSeq" id="XP_015517626.1">
    <property type="nucleotide sequence ID" value="XM_015662140.1"/>
</dbReference>
<comment type="similarity">
    <text evidence="2">Belongs to the nurim family.</text>
</comment>
<evidence type="ECO:0000256" key="7">
    <source>
        <dbReference type="ARBA" id="ARBA00032957"/>
    </source>
</evidence>
<dbReference type="GeneID" id="107222679"/>
<dbReference type="InterPro" id="IPR033580">
    <property type="entry name" value="Nurim-like"/>
</dbReference>
<evidence type="ECO:0000256" key="3">
    <source>
        <dbReference type="ARBA" id="ARBA00022692"/>
    </source>
</evidence>
<keyword evidence="3 8" id="KW-0812">Transmembrane</keyword>
<reference evidence="10" key="1">
    <citation type="submission" date="2025-04" db="UniProtKB">
        <authorList>
            <consortium name="RefSeq"/>
        </authorList>
    </citation>
    <scope>IDENTIFICATION</scope>
    <source>
        <tissue evidence="11">Thorax and Abdomen</tissue>
        <tissue evidence="10">Whole body</tissue>
    </source>
</reference>
<proteinExistence type="inferred from homology"/>
<keyword evidence="5 8" id="KW-0472">Membrane</keyword>
<evidence type="ECO:0000256" key="5">
    <source>
        <dbReference type="ARBA" id="ARBA00023136"/>
    </source>
</evidence>
<feature type="transmembrane region" description="Helical" evidence="8">
    <location>
        <begin position="130"/>
        <end position="151"/>
    </location>
</feature>
<dbReference type="FunCoup" id="A0A6J0BS55">
    <property type="interactions" value="663"/>
</dbReference>
<comment type="subcellular location">
    <subcellularLocation>
        <location evidence="1">Nucleus inner membrane</location>
        <topology evidence="1">Multi-pass membrane protein</topology>
    </subcellularLocation>
</comment>
<evidence type="ECO:0000256" key="6">
    <source>
        <dbReference type="ARBA" id="ARBA00031700"/>
    </source>
</evidence>
<keyword evidence="9" id="KW-1185">Reference proteome</keyword>
<protein>
    <recommendedName>
        <fullName evidence="7">Nuclear envelope membrane protein</fullName>
    </recommendedName>
    <alternativeName>
        <fullName evidence="6">Nuclear rim protein</fullName>
    </alternativeName>
</protein>
<evidence type="ECO:0000256" key="2">
    <source>
        <dbReference type="ARBA" id="ARBA00010631"/>
    </source>
</evidence>
<organism evidence="9 10">
    <name type="scientific">Neodiprion lecontei</name>
    <name type="common">Redheaded pine sawfly</name>
    <dbReference type="NCBI Taxonomy" id="441921"/>
    <lineage>
        <taxon>Eukaryota</taxon>
        <taxon>Metazoa</taxon>
        <taxon>Ecdysozoa</taxon>
        <taxon>Arthropoda</taxon>
        <taxon>Hexapoda</taxon>
        <taxon>Insecta</taxon>
        <taxon>Pterygota</taxon>
        <taxon>Neoptera</taxon>
        <taxon>Endopterygota</taxon>
        <taxon>Hymenoptera</taxon>
        <taxon>Tenthredinoidea</taxon>
        <taxon>Diprionidae</taxon>
        <taxon>Diprioninae</taxon>
        <taxon>Neodiprion</taxon>
    </lineage>
</organism>
<evidence type="ECO:0000313" key="9">
    <source>
        <dbReference type="Proteomes" id="UP000829291"/>
    </source>
</evidence>
<dbReference type="GO" id="GO:0005637">
    <property type="term" value="C:nuclear inner membrane"/>
    <property type="evidence" value="ECO:0007669"/>
    <property type="project" value="UniProtKB-SubCell"/>
</dbReference>
<feature type="transmembrane region" description="Helical" evidence="8">
    <location>
        <begin position="7"/>
        <end position="28"/>
    </location>
</feature>